<dbReference type="AlphaFoldDB" id="A0A917QF24"/>
<sequence>MRASPRRRFGALDPRLDEEAPRRARSTIAARHPLLADKGNADAFETAIATLDAGRYDARGAVPEHLASRLAAALADLGRSEEALTLARRTGDRQLEAEVLVRLARLDEALAAAGGLDAHAAAAVLRHTARIHGALAANDLGRKLSRRRSATGADEDGYASASFARTLRDTALQAGDVAFARGRPSTPPPRPARGVGRHD</sequence>
<reference evidence="2 3" key="1">
    <citation type="journal article" date="2014" name="Int. J. Syst. Evol. Microbiol.">
        <title>Complete genome sequence of Corynebacterium casei LMG S-19264T (=DSM 44701T), isolated from a smear-ripened cheese.</title>
        <authorList>
            <consortium name="US DOE Joint Genome Institute (JGI-PGF)"/>
            <person name="Walter F."/>
            <person name="Albersmeier A."/>
            <person name="Kalinowski J."/>
            <person name="Ruckert C."/>
        </authorList>
    </citation>
    <scope>NUCLEOTIDE SEQUENCE [LARGE SCALE GENOMIC DNA]</scope>
    <source>
        <strain evidence="2 3">CGMCC 1.9161</strain>
    </source>
</reference>
<protein>
    <submittedName>
        <fullName evidence="2">Uncharacterized protein</fullName>
    </submittedName>
</protein>
<evidence type="ECO:0000256" key="1">
    <source>
        <dbReference type="SAM" id="MobiDB-lite"/>
    </source>
</evidence>
<accession>A0A917QF24</accession>
<organism evidence="2 3">
    <name type="scientific">Salinarimonas ramus</name>
    <dbReference type="NCBI Taxonomy" id="690164"/>
    <lineage>
        <taxon>Bacteria</taxon>
        <taxon>Pseudomonadati</taxon>
        <taxon>Pseudomonadota</taxon>
        <taxon>Alphaproteobacteria</taxon>
        <taxon>Hyphomicrobiales</taxon>
        <taxon>Salinarimonadaceae</taxon>
        <taxon>Salinarimonas</taxon>
    </lineage>
</organism>
<dbReference type="EMBL" id="BMMF01000012">
    <property type="protein sequence ID" value="GGK47497.1"/>
    <property type="molecule type" value="Genomic_DNA"/>
</dbReference>
<feature type="region of interest" description="Disordered" evidence="1">
    <location>
        <begin position="1"/>
        <end position="24"/>
    </location>
</feature>
<dbReference type="RefSeq" id="WP_244645576.1">
    <property type="nucleotide sequence ID" value="NZ_BMMF01000012.1"/>
</dbReference>
<proteinExistence type="predicted"/>
<keyword evidence="3" id="KW-1185">Reference proteome</keyword>
<feature type="region of interest" description="Disordered" evidence="1">
    <location>
        <begin position="174"/>
        <end position="199"/>
    </location>
</feature>
<evidence type="ECO:0000313" key="2">
    <source>
        <dbReference type="EMBL" id="GGK47497.1"/>
    </source>
</evidence>
<evidence type="ECO:0000313" key="3">
    <source>
        <dbReference type="Proteomes" id="UP000600449"/>
    </source>
</evidence>
<gene>
    <name evidence="2" type="ORF">GCM10011322_38210</name>
</gene>
<comment type="caution">
    <text evidence="2">The sequence shown here is derived from an EMBL/GenBank/DDBJ whole genome shotgun (WGS) entry which is preliminary data.</text>
</comment>
<dbReference type="Proteomes" id="UP000600449">
    <property type="component" value="Unassembled WGS sequence"/>
</dbReference>
<name>A0A917QF24_9HYPH</name>